<sequence>MGALVMVARIGKEEIFIESGSEMMTDMLVVSLQKERTNKNLEETLILNPDRRRIHVSEKAVTLTRKMMRRRENHSQSIRFITFGNVLRVGVDMKYLVAQVL</sequence>
<reference evidence="1 2" key="1">
    <citation type="submission" date="2024-04" db="EMBL/GenBank/DDBJ databases">
        <authorList>
            <person name="Fracassetti M."/>
        </authorList>
    </citation>
    <scope>NUCLEOTIDE SEQUENCE [LARGE SCALE GENOMIC DNA]</scope>
</reference>
<gene>
    <name evidence="1" type="ORF">LTRI10_LOCUS4489</name>
</gene>
<accession>A0AAV2CKV0</accession>
<protein>
    <submittedName>
        <fullName evidence="1">Uncharacterized protein</fullName>
    </submittedName>
</protein>
<evidence type="ECO:0000313" key="2">
    <source>
        <dbReference type="Proteomes" id="UP001497516"/>
    </source>
</evidence>
<proteinExistence type="predicted"/>
<name>A0AAV2CKV0_9ROSI</name>
<organism evidence="1 2">
    <name type="scientific">Linum trigynum</name>
    <dbReference type="NCBI Taxonomy" id="586398"/>
    <lineage>
        <taxon>Eukaryota</taxon>
        <taxon>Viridiplantae</taxon>
        <taxon>Streptophyta</taxon>
        <taxon>Embryophyta</taxon>
        <taxon>Tracheophyta</taxon>
        <taxon>Spermatophyta</taxon>
        <taxon>Magnoliopsida</taxon>
        <taxon>eudicotyledons</taxon>
        <taxon>Gunneridae</taxon>
        <taxon>Pentapetalae</taxon>
        <taxon>rosids</taxon>
        <taxon>fabids</taxon>
        <taxon>Malpighiales</taxon>
        <taxon>Linaceae</taxon>
        <taxon>Linum</taxon>
    </lineage>
</organism>
<dbReference type="AlphaFoldDB" id="A0AAV2CKV0"/>
<evidence type="ECO:0000313" key="1">
    <source>
        <dbReference type="EMBL" id="CAL1356816.1"/>
    </source>
</evidence>
<dbReference type="Proteomes" id="UP001497516">
    <property type="component" value="Chromosome 1"/>
</dbReference>
<dbReference type="EMBL" id="OZ034813">
    <property type="protein sequence ID" value="CAL1356816.1"/>
    <property type="molecule type" value="Genomic_DNA"/>
</dbReference>
<keyword evidence="2" id="KW-1185">Reference proteome</keyword>